<dbReference type="Proteomes" id="UP000014227">
    <property type="component" value="Chromosome I"/>
</dbReference>
<dbReference type="RefSeq" id="WP_016482665.1">
    <property type="nucleotide sequence ID" value="NC_021487.1"/>
</dbReference>
<organism evidence="1 2">
    <name type="scientific">Chthonomonas calidirosea (strain DSM 23976 / ICMP 18418 / T49)</name>
    <dbReference type="NCBI Taxonomy" id="1303518"/>
    <lineage>
        <taxon>Bacteria</taxon>
        <taxon>Bacillati</taxon>
        <taxon>Armatimonadota</taxon>
        <taxon>Chthonomonadia</taxon>
        <taxon>Chthonomonadales</taxon>
        <taxon>Chthonomonadaceae</taxon>
        <taxon>Chthonomonas</taxon>
    </lineage>
</organism>
<name>S0EUS7_CHTCT</name>
<dbReference type="OrthoDB" id="225094at2"/>
<dbReference type="PATRIC" id="fig|1303518.3.peg.1332"/>
<dbReference type="eggNOG" id="COG3209">
    <property type="taxonomic scope" value="Bacteria"/>
</dbReference>
<sequence>MHPRKSLEVKRQWVTLRCFCLFVMLSSLLGPLWARGQDRVANLVRNGGFEGGSGPDGKGGGVPEWLPYGQGYDIDRRFMHGGEQCIRCDSTDTSSLHGAMQTIELNQQSPVPIVVVGWSRADSVEGNNPADYAIYVDLTYNDGTPLWGQVAAFSAGTHDWEREQLVIYPEKPVKSLTLYMLFRYHRGTVWFDDVSLYLLRGPHIFDGQLLDVPTRPQTAAPWQTLTSEDRSLSLTFDARGTLAAVRVRGRKMNGAAVGGFLLRDVGNDGPLIPLEGRFTPRQAGGVNFNGVVSALHVVFSIALYPKGNGIGVDGTLIDKTGQDRALSLYLTVPFAGSDLVWGEDIQRAFPVEADEEYENQVQISVGTTGGLSRYPFACVAGRAGGFMMAEDIQWPAVFRIFYNAPHHLLVIGWDVALTGKSQVWPTHTARVRCELFSLPPLPVEQVGGRELALTTMPFREAAMQFYRANALFYPEQHKPYGIWMPFTAPESVEGWPDFGFAFHEGDNSIKQDNAAGILCFRYIEPSSYWMPMADNLPRTYEEAMSLIQARAKEAMPPRPLDALHDPTPQEWARAVLNSGVQDSNGRFYVQFSKVPWNDGALFILNPSPGLPATPEQPTKASLSYTVEGADRLFGAENTQKNGRLDGIYLDSLESWADTCDYRLSDLQACPYPLTFDSGFRKPCVPQWYWVHDFTRFISADLHNRGRLLMANSTPERFCIFAPLLDVMGSEVNWLYEGRFFPDSDALLCYRRTLCYQKPFLMLMDTNFDRFDHSMVEQYFQRCLFYDLFPSMFSADASTHPYWETPKWYNRDRDLFKRYIPLFQQLSAAGWQPLTWAIADNPSLRIERYGDRFFTISNTTARPQDGSVYVFIARVPSLAGARKAVERLAQKEIPLQNQNGALLFPIALGPHATEVVELR</sequence>
<dbReference type="KEGG" id="ccz:CCALI_01306"/>
<dbReference type="EMBL" id="HF951689">
    <property type="protein sequence ID" value="CCW35124.1"/>
    <property type="molecule type" value="Genomic_DNA"/>
</dbReference>
<dbReference type="STRING" id="454171.CP488_02789"/>
<protein>
    <submittedName>
        <fullName evidence="1">Uncharacterized protein</fullName>
    </submittedName>
</protein>
<proteinExistence type="predicted"/>
<gene>
    <name evidence="1" type="ORF">CCALI_01306</name>
</gene>
<dbReference type="Gene3D" id="2.60.120.260">
    <property type="entry name" value="Galactose-binding domain-like"/>
    <property type="match status" value="1"/>
</dbReference>
<evidence type="ECO:0000313" key="1">
    <source>
        <dbReference type="EMBL" id="CCW35124.1"/>
    </source>
</evidence>
<keyword evidence="2" id="KW-1185">Reference proteome</keyword>
<evidence type="ECO:0000313" key="2">
    <source>
        <dbReference type="Proteomes" id="UP000014227"/>
    </source>
</evidence>
<dbReference type="AlphaFoldDB" id="S0EUS7"/>
<reference evidence="2" key="1">
    <citation type="submission" date="2013-03" db="EMBL/GenBank/DDBJ databases">
        <title>Genome sequence of Chthonomonas calidirosea, the first sequenced genome from the Armatimonadetes phylum (formally candidate division OP10).</title>
        <authorList>
            <person name="Lee K.C.Y."/>
            <person name="Morgan X.C."/>
            <person name="Dunfield P.F."/>
            <person name="Tamas I."/>
            <person name="Houghton K.M."/>
            <person name="Vyssotski M."/>
            <person name="Ryan J.L.J."/>
            <person name="Lagutin K."/>
            <person name="McDonald I.R."/>
            <person name="Stott M.B."/>
        </authorList>
    </citation>
    <scope>NUCLEOTIDE SEQUENCE [LARGE SCALE GENOMIC DNA]</scope>
    <source>
        <strain evidence="2">DSM 23976 / ICMP 18418 / T49</strain>
    </source>
</reference>
<dbReference type="InParanoid" id="S0EUS7"/>
<accession>S0EUS7</accession>
<dbReference type="HOGENOM" id="CLU_317299_0_0_0"/>